<keyword evidence="1" id="KW-0547">Nucleotide-binding</keyword>
<keyword evidence="5" id="KW-1185">Reference proteome</keyword>
<keyword evidence="2 4" id="KW-0067">ATP-binding</keyword>
<organism evidence="4 5">
    <name type="scientific">Georgenia daeguensis</name>
    <dbReference type="NCBI Taxonomy" id="908355"/>
    <lineage>
        <taxon>Bacteria</taxon>
        <taxon>Bacillati</taxon>
        <taxon>Actinomycetota</taxon>
        <taxon>Actinomycetes</taxon>
        <taxon>Micrococcales</taxon>
        <taxon>Bogoriellaceae</taxon>
        <taxon>Georgenia</taxon>
    </lineage>
</organism>
<dbReference type="EMBL" id="BAABBA010000021">
    <property type="protein sequence ID" value="GAA4289088.1"/>
    <property type="molecule type" value="Genomic_DNA"/>
</dbReference>
<dbReference type="InterPro" id="IPR003439">
    <property type="entry name" value="ABC_transporter-like_ATP-bd"/>
</dbReference>
<dbReference type="Pfam" id="PF00005">
    <property type="entry name" value="ABC_tran"/>
    <property type="match status" value="1"/>
</dbReference>
<evidence type="ECO:0000256" key="2">
    <source>
        <dbReference type="ARBA" id="ARBA00022840"/>
    </source>
</evidence>
<accession>A0ABP8EYL5</accession>
<evidence type="ECO:0000313" key="5">
    <source>
        <dbReference type="Proteomes" id="UP001499841"/>
    </source>
</evidence>
<comment type="caution">
    <text evidence="4">The sequence shown here is derived from an EMBL/GenBank/DDBJ whole genome shotgun (WGS) entry which is preliminary data.</text>
</comment>
<dbReference type="Gene3D" id="3.40.50.300">
    <property type="entry name" value="P-loop containing nucleotide triphosphate hydrolases"/>
    <property type="match status" value="1"/>
</dbReference>
<evidence type="ECO:0000313" key="4">
    <source>
        <dbReference type="EMBL" id="GAA4289088.1"/>
    </source>
</evidence>
<evidence type="ECO:0000256" key="1">
    <source>
        <dbReference type="ARBA" id="ARBA00022741"/>
    </source>
</evidence>
<proteinExistence type="predicted"/>
<dbReference type="PANTHER" id="PTHR43790:SF8">
    <property type="entry name" value="SUGAR ABC TRANSPORTER ATP-BINDING PROTEIN"/>
    <property type="match status" value="1"/>
</dbReference>
<dbReference type="PANTHER" id="PTHR43790">
    <property type="entry name" value="CARBOHYDRATE TRANSPORT ATP-BINDING PROTEIN MG119-RELATED"/>
    <property type="match status" value="1"/>
</dbReference>
<sequence>MHVEMRNVSKSYGHVKAIEDVNFEVRPGEVMALVGDNGAGKSTLIKILSGRYKPDAGSIYVDGKPVQFESTSDARAHGIETLYQDLSVVPQLSVAQNFFLGREVRSPLGFLRYAEMTRRAKEIIDQYSVRQVDVSQPVMNLSGGQRQIVAMARAVGFGGRTIVLDEPTSALSPRAAMEVLDVVRTLAEQGLGVVIITHQIKQIFDIAHRLTVLRHGRVAGVLDTATATGDEVVKLMVGLDDSIAA</sequence>
<dbReference type="CDD" id="cd03216">
    <property type="entry name" value="ABC_Carb_Monos_I"/>
    <property type="match status" value="1"/>
</dbReference>
<dbReference type="PROSITE" id="PS50893">
    <property type="entry name" value="ABC_TRANSPORTER_2"/>
    <property type="match status" value="1"/>
</dbReference>
<reference evidence="5" key="1">
    <citation type="journal article" date="2019" name="Int. J. Syst. Evol. Microbiol.">
        <title>The Global Catalogue of Microorganisms (GCM) 10K type strain sequencing project: providing services to taxonomists for standard genome sequencing and annotation.</title>
        <authorList>
            <consortium name="The Broad Institute Genomics Platform"/>
            <consortium name="The Broad Institute Genome Sequencing Center for Infectious Disease"/>
            <person name="Wu L."/>
            <person name="Ma J."/>
        </authorList>
    </citation>
    <scope>NUCLEOTIDE SEQUENCE [LARGE SCALE GENOMIC DNA]</scope>
    <source>
        <strain evidence="5">JCM 17459</strain>
    </source>
</reference>
<protein>
    <submittedName>
        <fullName evidence="4">ATP-binding cassette domain-containing protein</fullName>
    </submittedName>
</protein>
<dbReference type="GO" id="GO:0005524">
    <property type="term" value="F:ATP binding"/>
    <property type="evidence" value="ECO:0007669"/>
    <property type="project" value="UniProtKB-KW"/>
</dbReference>
<dbReference type="Proteomes" id="UP001499841">
    <property type="component" value="Unassembled WGS sequence"/>
</dbReference>
<dbReference type="InterPro" id="IPR050107">
    <property type="entry name" value="ABC_carbohydrate_import_ATPase"/>
</dbReference>
<dbReference type="InterPro" id="IPR003593">
    <property type="entry name" value="AAA+_ATPase"/>
</dbReference>
<dbReference type="SUPFAM" id="SSF52540">
    <property type="entry name" value="P-loop containing nucleoside triphosphate hydrolases"/>
    <property type="match status" value="1"/>
</dbReference>
<dbReference type="SMART" id="SM00382">
    <property type="entry name" value="AAA"/>
    <property type="match status" value="1"/>
</dbReference>
<dbReference type="InterPro" id="IPR027417">
    <property type="entry name" value="P-loop_NTPase"/>
</dbReference>
<name>A0ABP8EYL5_9MICO</name>
<gene>
    <name evidence="4" type="ORF">GCM10022262_34490</name>
</gene>
<dbReference type="RefSeq" id="WP_345043930.1">
    <property type="nucleotide sequence ID" value="NZ_BAABBA010000021.1"/>
</dbReference>
<evidence type="ECO:0000259" key="3">
    <source>
        <dbReference type="PROSITE" id="PS50893"/>
    </source>
</evidence>
<feature type="domain" description="ABC transporter" evidence="3">
    <location>
        <begin position="3"/>
        <end position="240"/>
    </location>
</feature>